<dbReference type="PROSITE" id="PS51257">
    <property type="entry name" value="PROKAR_LIPOPROTEIN"/>
    <property type="match status" value="1"/>
</dbReference>
<accession>A0A4R2MEV5</accession>
<gene>
    <name evidence="2" type="ORF">EV684_101254</name>
</gene>
<evidence type="ECO:0008006" key="4">
    <source>
        <dbReference type="Google" id="ProtNLM"/>
    </source>
</evidence>
<dbReference type="Proteomes" id="UP000295106">
    <property type="component" value="Unassembled WGS sequence"/>
</dbReference>
<dbReference type="OrthoDB" id="9155643at2"/>
<organism evidence="2 3">
    <name type="scientific">Rubrivivax gelatinosus</name>
    <name type="common">Rhodocyclus gelatinosus</name>
    <name type="synonym">Rhodopseudomonas gelatinosa</name>
    <dbReference type="NCBI Taxonomy" id="28068"/>
    <lineage>
        <taxon>Bacteria</taxon>
        <taxon>Pseudomonadati</taxon>
        <taxon>Pseudomonadota</taxon>
        <taxon>Betaproteobacteria</taxon>
        <taxon>Burkholderiales</taxon>
        <taxon>Sphaerotilaceae</taxon>
        <taxon>Rubrivivax</taxon>
    </lineage>
</organism>
<feature type="signal peptide" evidence="1">
    <location>
        <begin position="1"/>
        <end position="20"/>
    </location>
</feature>
<dbReference type="RefSeq" id="WP_132644391.1">
    <property type="nucleotide sequence ID" value="NZ_CP181386.1"/>
</dbReference>
<evidence type="ECO:0000256" key="1">
    <source>
        <dbReference type="SAM" id="SignalP"/>
    </source>
</evidence>
<keyword evidence="1" id="KW-0732">Signal</keyword>
<proteinExistence type="predicted"/>
<reference evidence="2 3" key="1">
    <citation type="submission" date="2019-03" db="EMBL/GenBank/DDBJ databases">
        <title>Genomic Encyclopedia of Type Strains, Phase IV (KMG-IV): sequencing the most valuable type-strain genomes for metagenomic binning, comparative biology and taxonomic classification.</title>
        <authorList>
            <person name="Goeker M."/>
        </authorList>
    </citation>
    <scope>NUCLEOTIDE SEQUENCE [LARGE SCALE GENOMIC DNA]</scope>
    <source>
        <strain evidence="2 3">DSM 1709</strain>
    </source>
</reference>
<evidence type="ECO:0000313" key="3">
    <source>
        <dbReference type="Proteomes" id="UP000295106"/>
    </source>
</evidence>
<protein>
    <recommendedName>
        <fullName evidence="4">DUF2846 domain-containing protein</fullName>
    </recommendedName>
</protein>
<dbReference type="EMBL" id="SLXD01000001">
    <property type="protein sequence ID" value="TCP05382.1"/>
    <property type="molecule type" value="Genomic_DNA"/>
</dbReference>
<feature type="chain" id="PRO_5020615278" description="DUF2846 domain-containing protein" evidence="1">
    <location>
        <begin position="21"/>
        <end position="168"/>
    </location>
</feature>
<comment type="caution">
    <text evidence="2">The sequence shown here is derived from an EMBL/GenBank/DDBJ whole genome shotgun (WGS) entry which is preliminary data.</text>
</comment>
<dbReference type="GeneID" id="99686983"/>
<dbReference type="AlphaFoldDB" id="A0A4R2MEV5"/>
<name>A0A4R2MEV5_RUBGE</name>
<sequence length="168" mass="18196">MPQRPLSRRHWLLVCSAALASCASEFKPYVPPVDLPLQDAPPGQALVYLLRAPHDSKVVRVYEGDRHLATLDSGTYTVISLPPGRHRLRTVAGLPVFGEMAPPLAVELAPGSRRFFALSGASTRFVHGLPLPEVETAPGSRRWTEVTELDAQGLMSIGRLVMPEAGAL</sequence>
<evidence type="ECO:0000313" key="2">
    <source>
        <dbReference type="EMBL" id="TCP05382.1"/>
    </source>
</evidence>